<protein>
    <submittedName>
        <fullName evidence="5">Transcriptional regulator, PucR family</fullName>
    </submittedName>
</protein>
<dbReference type="InterPro" id="IPR042070">
    <property type="entry name" value="PucR_C-HTH_sf"/>
</dbReference>
<dbReference type="Pfam" id="PF17853">
    <property type="entry name" value="GGDEF_2"/>
    <property type="match status" value="1"/>
</dbReference>
<dbReference type="RefSeq" id="WP_013496263.1">
    <property type="nucleotide sequence ID" value="NC_014831.1"/>
</dbReference>
<evidence type="ECO:0000313" key="5">
    <source>
        <dbReference type="EMBL" id="ADU51962.1"/>
    </source>
</evidence>
<dbReference type="SUPFAM" id="SSF46689">
    <property type="entry name" value="Homeodomain-like"/>
    <property type="match status" value="1"/>
</dbReference>
<dbReference type="PANTHER" id="PTHR33744">
    <property type="entry name" value="CARBOHYDRATE DIACID REGULATOR"/>
    <property type="match status" value="1"/>
</dbReference>
<reference evidence="6" key="2">
    <citation type="journal article" date="2010" name="Stand. Genomic Sci.">
        <title>Complete genome sequence of Thermaerobacter marianensis type strain (7p75aT).</title>
        <authorList>
            <person name="Han C."/>
            <person name="Gu W."/>
            <person name="Zhang X."/>
            <person name="Lapidus A."/>
            <person name="Nolan M."/>
            <person name="Copeland A."/>
            <person name="Lucas S."/>
            <person name="Glavina Del Rio T."/>
            <person name="Tice H."/>
            <person name="Cheng J."/>
            <person name="Tapia R."/>
            <person name="Goodwin L."/>
            <person name="Pitluck S."/>
            <person name="Pagani I."/>
            <person name="Ivanova N."/>
            <person name="Mavromatis K."/>
            <person name="Mikhailova N."/>
            <person name="Pati A."/>
            <person name="Chen A."/>
            <person name="Palaniappan K."/>
            <person name="Land M."/>
            <person name="Hauser L."/>
            <person name="Chang Y."/>
            <person name="Jeffries C."/>
            <person name="Schneider S."/>
            <person name="Rohde M."/>
            <person name="Goker M."/>
            <person name="Pukall R."/>
            <person name="Woyke T."/>
            <person name="Bristow J."/>
            <person name="Eisen J."/>
            <person name="Markowitz V."/>
            <person name="Hugenholtz P."/>
            <person name="Kyrpides N."/>
            <person name="Klenk H."/>
            <person name="Detter J."/>
        </authorList>
    </citation>
    <scope>NUCLEOTIDE SEQUENCE [LARGE SCALE GENOMIC DNA]</scope>
    <source>
        <strain evidence="6">ATCC 700841 / DSM 12885 / JCM 10246 / 7p75a</strain>
    </source>
</reference>
<name>E6SIF1_THEM7</name>
<dbReference type="InterPro" id="IPR009057">
    <property type="entry name" value="Homeodomain-like_sf"/>
</dbReference>
<dbReference type="OrthoDB" id="143422at2"/>
<dbReference type="HOGENOM" id="CLU_448276_0_0_9"/>
<dbReference type="PRINTS" id="PR01590">
    <property type="entry name" value="HTHFIS"/>
</dbReference>
<sequence>MTTRGERRWPILDIVLRDLLQQEGLAGVTVLAGAGGLDRPVRGVEIIECHGLSLPYRPLAAGILYYLPAHCVAATSPLLDVLVRHLADAGAGGLLLHGHRPARAPASRAGSRAATAGLGGARSQEPSGPAPAPHGPSGDERSAHGQLPGEPAPAGWVEPEREPRLPRSFLLLAERLRLPVLDLGPVSVTTVVERLAVSRQDALLAAYRRCDAAVQRILEAWREGQAVEAVVALLGEATDGTCDLVPLPGYPQVDPGKVPPWVDQGPGRPALHQEGDRLHAAMVIRVRRRVESAYLIHGVYAARPWQDFVVQRVFAAAAPVVHSMLEQRLVVWESRLRSKLDLVQNLVLSTSAVRPEVFARAREAGWDLSGPHTVVLLRVPDYGSVVRSKAWTDAEALEAESQILDLLERYARSRGWWVFGVVPEPGTFLLVLRRQDRPVWRADEVRQLMAEAVERLHQSGHDFAISGGIGTIGSGVDGLRRSYRDAKQGLHLGYALRGPGALVTAEEIGPERHLYGWYRSADAQAFIEAVIGPVFHLPPTQRTALLETVEALVRARGDVSRAAEMLSLHRNTVRYRLKQFGRRTGIDLSNPQTFYLLALALRAYRASQT</sequence>
<dbReference type="Gene3D" id="1.10.10.2840">
    <property type="entry name" value="PucR C-terminal helix-turn-helix domain"/>
    <property type="match status" value="1"/>
</dbReference>
<organism evidence="5 6">
    <name type="scientific">Thermaerobacter marianensis (strain ATCC 700841 / DSM 12885 / JCM 10246 / 7p75a)</name>
    <dbReference type="NCBI Taxonomy" id="644966"/>
    <lineage>
        <taxon>Bacteria</taxon>
        <taxon>Bacillati</taxon>
        <taxon>Bacillota</taxon>
        <taxon>Clostridia</taxon>
        <taxon>Eubacteriales</taxon>
        <taxon>Clostridiales Family XVII. Incertae Sedis</taxon>
        <taxon>Thermaerobacter</taxon>
    </lineage>
</organism>
<evidence type="ECO:0000256" key="2">
    <source>
        <dbReference type="SAM" id="MobiDB-lite"/>
    </source>
</evidence>
<dbReference type="EMBL" id="CP002344">
    <property type="protein sequence ID" value="ADU51962.1"/>
    <property type="molecule type" value="Genomic_DNA"/>
</dbReference>
<dbReference type="InterPro" id="IPR041522">
    <property type="entry name" value="CdaR_GGDEF"/>
</dbReference>
<dbReference type="InterPro" id="IPR002197">
    <property type="entry name" value="HTH_Fis"/>
</dbReference>
<keyword evidence="6" id="KW-1185">Reference proteome</keyword>
<feature type="region of interest" description="Disordered" evidence="2">
    <location>
        <begin position="101"/>
        <end position="160"/>
    </location>
</feature>
<dbReference type="STRING" id="644966.Tmar_1862"/>
<proteinExistence type="inferred from homology"/>
<gene>
    <name evidence="5" type="ordered locus">Tmar_1862</name>
</gene>
<dbReference type="Pfam" id="PF13556">
    <property type="entry name" value="HTH_30"/>
    <property type="match status" value="1"/>
</dbReference>
<dbReference type="PANTHER" id="PTHR33744:SF1">
    <property type="entry name" value="DNA-BINDING TRANSCRIPTIONAL ACTIVATOR ADER"/>
    <property type="match status" value="1"/>
</dbReference>
<dbReference type="GO" id="GO:0043565">
    <property type="term" value="F:sequence-specific DNA binding"/>
    <property type="evidence" value="ECO:0007669"/>
    <property type="project" value="InterPro"/>
</dbReference>
<evidence type="ECO:0000256" key="1">
    <source>
        <dbReference type="ARBA" id="ARBA00006754"/>
    </source>
</evidence>
<dbReference type="InterPro" id="IPR025736">
    <property type="entry name" value="PucR_C-HTH_dom"/>
</dbReference>
<reference evidence="5 6" key="1">
    <citation type="journal article" date="2010" name="Stand. Genomic Sci.">
        <title>Complete genome sequence of Thermaerobacter marianensis type strain (7p75a).</title>
        <authorList>
            <person name="Han C."/>
            <person name="Gu W."/>
            <person name="Zhang X."/>
            <person name="Lapidus A."/>
            <person name="Nolan M."/>
            <person name="Copeland A."/>
            <person name="Lucas S."/>
            <person name="Del Rio T.G."/>
            <person name="Tice H."/>
            <person name="Cheng J.F."/>
            <person name="Tapia R."/>
            <person name="Goodwin L."/>
            <person name="Pitluck S."/>
            <person name="Pagani I."/>
            <person name="Ivanova N."/>
            <person name="Mavromatis K."/>
            <person name="Mikhailova N."/>
            <person name="Pati A."/>
            <person name="Chen A."/>
            <person name="Palaniappan K."/>
            <person name="Land M."/>
            <person name="Hauser L."/>
            <person name="Chang Y.J."/>
            <person name="Jeffries C.D."/>
            <person name="Schneider S."/>
            <person name="Rohde M."/>
            <person name="Goker M."/>
            <person name="Pukall R."/>
            <person name="Woyke T."/>
            <person name="Bristow J."/>
            <person name="Eisen J.A."/>
            <person name="Markowitz V."/>
            <person name="Hugenholtz P."/>
            <person name="Kyrpides N.C."/>
            <person name="Klenk H.P."/>
            <person name="Detter J.C."/>
        </authorList>
    </citation>
    <scope>NUCLEOTIDE SEQUENCE [LARGE SCALE GENOMIC DNA]</scope>
    <source>
        <strain evidence="6">ATCC 700841 / DSM 12885 / JCM 10246 / 7p75a</strain>
    </source>
</reference>
<dbReference type="AlphaFoldDB" id="E6SIF1"/>
<dbReference type="InterPro" id="IPR051448">
    <property type="entry name" value="CdaR-like_regulators"/>
</dbReference>
<comment type="similarity">
    <text evidence="1">Belongs to the CdaR family.</text>
</comment>
<dbReference type="Proteomes" id="UP000008915">
    <property type="component" value="Chromosome"/>
</dbReference>
<evidence type="ECO:0000259" key="4">
    <source>
        <dbReference type="Pfam" id="PF17853"/>
    </source>
</evidence>
<feature type="domain" description="CdaR GGDEF-like" evidence="4">
    <location>
        <begin position="354"/>
        <end position="491"/>
    </location>
</feature>
<dbReference type="eggNOG" id="COG2508">
    <property type="taxonomic scope" value="Bacteria"/>
</dbReference>
<feature type="compositionally biased region" description="Low complexity" evidence="2">
    <location>
        <begin position="103"/>
        <end position="116"/>
    </location>
</feature>
<evidence type="ECO:0000313" key="6">
    <source>
        <dbReference type="Proteomes" id="UP000008915"/>
    </source>
</evidence>
<accession>E6SIF1</accession>
<evidence type="ECO:0000259" key="3">
    <source>
        <dbReference type="Pfam" id="PF13556"/>
    </source>
</evidence>
<feature type="domain" description="PucR C-terminal helix-turn-helix" evidence="3">
    <location>
        <begin position="545"/>
        <end position="603"/>
    </location>
</feature>
<dbReference type="KEGG" id="tmr:Tmar_1862"/>